<feature type="compositionally biased region" description="Polar residues" evidence="14">
    <location>
        <begin position="433"/>
        <end position="446"/>
    </location>
</feature>
<comment type="miscellaneous">
    <text evidence="8">During catalysis, the active site Cys acts as a nucleophile attacking the alpha-carbonyl group of tRNA-bound glutamate with the formation of a thioester intermediate between enzyme and glutamate, and the concomitant release of tRNA(Glu). The thioester intermediate is finally reduced by direct hydride transfer from NADPH, to form the product GSA.</text>
</comment>
<dbReference type="Gene3D" id="3.40.50.720">
    <property type="entry name" value="NAD(P)-binding Rossmann-like Domain"/>
    <property type="match status" value="1"/>
</dbReference>
<dbReference type="GO" id="GO:0008883">
    <property type="term" value="F:glutamyl-tRNA reductase activity"/>
    <property type="evidence" value="ECO:0007669"/>
    <property type="project" value="UniProtKB-UniRule"/>
</dbReference>
<evidence type="ECO:0000256" key="14">
    <source>
        <dbReference type="SAM" id="MobiDB-lite"/>
    </source>
</evidence>
<evidence type="ECO:0000256" key="5">
    <source>
        <dbReference type="ARBA" id="ARBA00023002"/>
    </source>
</evidence>
<dbReference type="Pfam" id="PF05201">
    <property type="entry name" value="GlutR_N"/>
    <property type="match status" value="1"/>
</dbReference>
<evidence type="ECO:0000259" key="17">
    <source>
        <dbReference type="Pfam" id="PF05201"/>
    </source>
</evidence>
<feature type="binding site" evidence="8 10">
    <location>
        <position position="105"/>
    </location>
    <ligand>
        <name>substrate</name>
    </ligand>
</feature>
<dbReference type="Gene3D" id="3.30.460.30">
    <property type="entry name" value="Glutamyl-tRNA reductase, N-terminal domain"/>
    <property type="match status" value="1"/>
</dbReference>
<dbReference type="InterPro" id="IPR006151">
    <property type="entry name" value="Shikm_DH/Glu-tRNA_Rdtase"/>
</dbReference>
<feature type="binding site" evidence="8 10">
    <location>
        <begin position="42"/>
        <end position="45"/>
    </location>
    <ligand>
        <name>substrate</name>
    </ligand>
</feature>
<dbReference type="NCBIfam" id="NF000750">
    <property type="entry name" value="PRK00045.3-4"/>
    <property type="match status" value="1"/>
</dbReference>
<evidence type="ECO:0000259" key="15">
    <source>
        <dbReference type="Pfam" id="PF00745"/>
    </source>
</evidence>
<comment type="similarity">
    <text evidence="2 8 13">Belongs to the glutamyl-tRNA reductase family.</text>
</comment>
<dbReference type="SUPFAM" id="SSF69075">
    <property type="entry name" value="Glutamyl tRNA-reductase dimerization domain"/>
    <property type="match status" value="1"/>
</dbReference>
<comment type="catalytic activity">
    <reaction evidence="7 8 13">
        <text>(S)-4-amino-5-oxopentanoate + tRNA(Glu) + NADP(+) = L-glutamyl-tRNA(Glu) + NADPH + H(+)</text>
        <dbReference type="Rhea" id="RHEA:12344"/>
        <dbReference type="Rhea" id="RHEA-COMP:9663"/>
        <dbReference type="Rhea" id="RHEA-COMP:9680"/>
        <dbReference type="ChEBI" id="CHEBI:15378"/>
        <dbReference type="ChEBI" id="CHEBI:57501"/>
        <dbReference type="ChEBI" id="CHEBI:57783"/>
        <dbReference type="ChEBI" id="CHEBI:58349"/>
        <dbReference type="ChEBI" id="CHEBI:78442"/>
        <dbReference type="ChEBI" id="CHEBI:78520"/>
        <dbReference type="EC" id="1.2.1.70"/>
    </reaction>
</comment>
<dbReference type="OrthoDB" id="110209at2"/>
<dbReference type="EC" id="1.2.1.70" evidence="3 8"/>
<dbReference type="GO" id="GO:0050661">
    <property type="term" value="F:NADP binding"/>
    <property type="evidence" value="ECO:0007669"/>
    <property type="project" value="InterPro"/>
</dbReference>
<dbReference type="PANTHER" id="PTHR43013:SF1">
    <property type="entry name" value="GLUTAMYL-TRNA REDUCTASE"/>
    <property type="match status" value="1"/>
</dbReference>
<dbReference type="NCBIfam" id="TIGR01035">
    <property type="entry name" value="hemA"/>
    <property type="match status" value="1"/>
</dbReference>
<evidence type="ECO:0000256" key="10">
    <source>
        <dbReference type="PIRSR" id="PIRSR000445-2"/>
    </source>
</evidence>
<dbReference type="Pfam" id="PF01488">
    <property type="entry name" value="Shikimate_DH"/>
    <property type="match status" value="1"/>
</dbReference>
<dbReference type="PANTHER" id="PTHR43013">
    <property type="entry name" value="GLUTAMYL-TRNA REDUCTASE"/>
    <property type="match status" value="1"/>
</dbReference>
<comment type="domain">
    <text evidence="8">Possesses an unusual extended V-shaped dimeric structure with each monomer consisting of three distinct domains arranged along a curved 'spinal' alpha-helix. The N-terminal catalytic domain specifically recognizes the glutamate moiety of the substrate. The second domain is the NADPH-binding domain, and the third C-terminal domain is responsible for dimerization.</text>
</comment>
<dbReference type="InterPro" id="IPR015895">
    <property type="entry name" value="4pyrrol_synth_GluRdtase_N"/>
</dbReference>
<feature type="binding site" evidence="8 10">
    <location>
        <begin position="110"/>
        <end position="112"/>
    </location>
    <ligand>
        <name>substrate</name>
    </ligand>
</feature>
<evidence type="ECO:0000256" key="2">
    <source>
        <dbReference type="ARBA" id="ARBA00005916"/>
    </source>
</evidence>
<comment type="caution">
    <text evidence="18">The sequence shown here is derived from an EMBL/GenBank/DDBJ whole genome shotgun (WGS) entry which is preliminary data.</text>
</comment>
<name>A0A328HAC9_ARTGO</name>
<dbReference type="GO" id="GO:0019353">
    <property type="term" value="P:protoporphyrinogen IX biosynthetic process from glutamate"/>
    <property type="evidence" value="ECO:0007669"/>
    <property type="project" value="TreeGrafter"/>
</dbReference>
<comment type="pathway">
    <text evidence="1 8 13">Porphyrin-containing compound metabolism; protoporphyrin-IX biosynthesis; 5-aminolevulinate from L-glutamyl-tRNA(Glu): step 1/2.</text>
</comment>
<feature type="active site" description="Nucleophile" evidence="8 9">
    <location>
        <position position="43"/>
    </location>
</feature>
<dbReference type="Proteomes" id="UP000249166">
    <property type="component" value="Unassembled WGS sequence"/>
</dbReference>
<reference evidence="18 19" key="1">
    <citation type="submission" date="2018-04" db="EMBL/GenBank/DDBJ databases">
        <title>Bacteria isolated from cave deposits of Manipur.</title>
        <authorList>
            <person name="Sahoo D."/>
            <person name="Sarangthem I."/>
            <person name="Nandeibam J."/>
        </authorList>
    </citation>
    <scope>NUCLEOTIDE SEQUENCE [LARGE SCALE GENOMIC DNA]</scope>
    <source>
        <strain evidence="19">mrc11</strain>
    </source>
</reference>
<dbReference type="PIRSF" id="PIRSF000445">
    <property type="entry name" value="4pyrrol_synth_GluRdtase"/>
    <property type="match status" value="1"/>
</dbReference>
<evidence type="ECO:0000256" key="12">
    <source>
        <dbReference type="PIRSR" id="PIRSR000445-4"/>
    </source>
</evidence>
<evidence type="ECO:0000256" key="4">
    <source>
        <dbReference type="ARBA" id="ARBA00022857"/>
    </source>
</evidence>
<dbReference type="InterPro" id="IPR036453">
    <property type="entry name" value="GluRdtase_dimer_dom_sf"/>
</dbReference>
<evidence type="ECO:0000256" key="13">
    <source>
        <dbReference type="RuleBase" id="RU000584"/>
    </source>
</evidence>
<dbReference type="EMBL" id="QLNP01000105">
    <property type="protein sequence ID" value="RAM35084.1"/>
    <property type="molecule type" value="Genomic_DNA"/>
</dbReference>
<organism evidence="18 19">
    <name type="scientific">Arthrobacter globiformis</name>
    <dbReference type="NCBI Taxonomy" id="1665"/>
    <lineage>
        <taxon>Bacteria</taxon>
        <taxon>Bacillati</taxon>
        <taxon>Actinomycetota</taxon>
        <taxon>Actinomycetes</taxon>
        <taxon>Micrococcales</taxon>
        <taxon>Micrococcaceae</taxon>
        <taxon>Arthrobacter</taxon>
    </lineage>
</organism>
<accession>A0A328HAC9</accession>
<keyword evidence="6 8" id="KW-0627">Porphyrin biosynthesis</keyword>
<evidence type="ECO:0000256" key="6">
    <source>
        <dbReference type="ARBA" id="ARBA00023244"/>
    </source>
</evidence>
<feature type="site" description="Important for activity" evidence="8 12">
    <location>
        <position position="95"/>
    </location>
</feature>
<dbReference type="InterPro" id="IPR036291">
    <property type="entry name" value="NAD(P)-bd_dom_sf"/>
</dbReference>
<keyword evidence="4 8" id="KW-0521">NADP</keyword>
<dbReference type="InterPro" id="IPR036343">
    <property type="entry name" value="GluRdtase_N_sf"/>
</dbReference>
<feature type="domain" description="Glutamyl-tRNA reductase N-terminal" evidence="17">
    <location>
        <begin position="4"/>
        <end position="152"/>
    </location>
</feature>
<evidence type="ECO:0000256" key="7">
    <source>
        <dbReference type="ARBA" id="ARBA00047464"/>
    </source>
</evidence>
<feature type="region of interest" description="Disordered" evidence="14">
    <location>
        <begin position="430"/>
        <end position="456"/>
    </location>
</feature>
<dbReference type="InterPro" id="IPR015896">
    <property type="entry name" value="4pyrrol_synth_GluRdtase_dimer"/>
</dbReference>
<evidence type="ECO:0000313" key="19">
    <source>
        <dbReference type="Proteomes" id="UP000249166"/>
    </source>
</evidence>
<keyword evidence="5 8" id="KW-0560">Oxidoreductase</keyword>
<dbReference type="AlphaFoldDB" id="A0A328HAC9"/>
<evidence type="ECO:0000256" key="1">
    <source>
        <dbReference type="ARBA" id="ARBA00005059"/>
    </source>
</evidence>
<dbReference type="SUPFAM" id="SSF69742">
    <property type="entry name" value="Glutamyl tRNA-reductase catalytic, N-terminal domain"/>
    <property type="match status" value="1"/>
</dbReference>
<evidence type="ECO:0000256" key="11">
    <source>
        <dbReference type="PIRSR" id="PIRSR000445-3"/>
    </source>
</evidence>
<dbReference type="SUPFAM" id="SSF51735">
    <property type="entry name" value="NAD(P)-binding Rossmann-fold domains"/>
    <property type="match status" value="1"/>
</dbReference>
<feature type="binding site" evidence="8 10">
    <location>
        <position position="116"/>
    </location>
    <ligand>
        <name>substrate</name>
    </ligand>
</feature>
<feature type="binding site" evidence="8 11">
    <location>
        <begin position="187"/>
        <end position="192"/>
    </location>
    <ligand>
        <name>NADP(+)</name>
        <dbReference type="ChEBI" id="CHEBI:58349"/>
    </ligand>
</feature>
<comment type="function">
    <text evidence="8">Catalyzes the NADPH-dependent reduction of glutamyl-tRNA(Glu) to glutamate 1-semialdehyde (GSA).</text>
</comment>
<evidence type="ECO:0000259" key="16">
    <source>
        <dbReference type="Pfam" id="PF01488"/>
    </source>
</evidence>
<proteinExistence type="inferred from homology"/>
<evidence type="ECO:0000256" key="8">
    <source>
        <dbReference type="HAMAP-Rule" id="MF_00087"/>
    </source>
</evidence>
<dbReference type="InterPro" id="IPR000343">
    <property type="entry name" value="4pyrrol_synth_GluRdtase"/>
</dbReference>
<dbReference type="HAMAP" id="MF_00087">
    <property type="entry name" value="Glu_tRNA_reductase"/>
    <property type="match status" value="1"/>
</dbReference>
<evidence type="ECO:0000313" key="18">
    <source>
        <dbReference type="EMBL" id="RAM35084.1"/>
    </source>
</evidence>
<sequence length="456" mass="47271">MVATHADIDLETVAQLSNGSSGIATSALAGSPAVKGAVVLATCNRYEIYGEAPHADDVEAARAALVSQISDSSGLTEQLVSRSFSTRTGPEVTEHLFAVSSGLDSAVVGEREIAGQVRRALITAQHEGTASAGLVRLFQAASKTAKDVGAQTALGSRGLSIVSVALDLATDLSEETDWSKKKVVVFGTGAYAGATMALLRERGCRDIAVFSSSGRAATFVATRGGTALDGDTLHAAVAAADVMIGCSGSDTRVEAAELAQVRAGSAQPLIAIDLALTHDFDPAVGELDGVELLTLESVRLAAPQEQAESLAQASSIVSGAAQAFEQEREARSVDSAIVALRRHTMNVLDAEMEKVRARHGCTAAAEEVEFALRRMVKQLLHVPTVRARELASNGQQDDYVAALETLYGITVEQPAAASKAECPVDHSALAAGSLSNTGPLQDSALPQENEARRNSA</sequence>
<gene>
    <name evidence="8" type="primary">hemA</name>
    <name evidence="18" type="ORF">DBZ45_21020</name>
</gene>
<dbReference type="Pfam" id="PF00745">
    <property type="entry name" value="GlutR_dimer"/>
    <property type="match status" value="1"/>
</dbReference>
<dbReference type="PROSITE" id="PS00747">
    <property type="entry name" value="GLUTR"/>
    <property type="match status" value="1"/>
</dbReference>
<evidence type="ECO:0000256" key="9">
    <source>
        <dbReference type="PIRSR" id="PIRSR000445-1"/>
    </source>
</evidence>
<evidence type="ECO:0000256" key="3">
    <source>
        <dbReference type="ARBA" id="ARBA00012970"/>
    </source>
</evidence>
<dbReference type="UniPathway" id="UPA00251">
    <property type="reaction ID" value="UER00316"/>
</dbReference>
<comment type="subunit">
    <text evidence="8">Homodimer.</text>
</comment>
<dbReference type="InterPro" id="IPR018214">
    <property type="entry name" value="GluRdtase_CS"/>
</dbReference>
<feature type="domain" description="Quinate/shikimate 5-dehydrogenase/glutamyl-tRNA reductase" evidence="16">
    <location>
        <begin position="177"/>
        <end position="297"/>
    </location>
</feature>
<feature type="domain" description="Tetrapyrrole biosynthesis glutamyl-tRNA reductase dimerisation" evidence="15">
    <location>
        <begin position="312"/>
        <end position="408"/>
    </location>
</feature>
<protein>
    <recommendedName>
        <fullName evidence="3 8">Glutamyl-tRNA reductase</fullName>
        <shortName evidence="8">GluTR</shortName>
        <ecNumber evidence="3 8">1.2.1.70</ecNumber>
    </recommendedName>
</protein>